<feature type="domain" description="N-acetyltransferase" evidence="4">
    <location>
        <begin position="8"/>
        <end position="169"/>
    </location>
</feature>
<dbReference type="PANTHER" id="PTHR43792">
    <property type="entry name" value="GNAT FAMILY, PUTATIVE (AFU_ORTHOLOGUE AFUA_3G00765)-RELATED-RELATED"/>
    <property type="match status" value="1"/>
</dbReference>
<dbReference type="Pfam" id="PF13302">
    <property type="entry name" value="Acetyltransf_3"/>
    <property type="match status" value="1"/>
</dbReference>
<dbReference type="GO" id="GO:0016747">
    <property type="term" value="F:acyltransferase activity, transferring groups other than amino-acyl groups"/>
    <property type="evidence" value="ECO:0007669"/>
    <property type="project" value="InterPro"/>
</dbReference>
<protein>
    <submittedName>
        <fullName evidence="5">Ribosomal-protein-alanine N-acetyltransferase</fullName>
    </submittedName>
</protein>
<keyword evidence="6" id="KW-1185">Reference proteome</keyword>
<dbReference type="AlphaFoldDB" id="A0A1I1N1X4"/>
<keyword evidence="1 5" id="KW-0808">Transferase</keyword>
<evidence type="ECO:0000313" key="5">
    <source>
        <dbReference type="EMBL" id="SFC91674.1"/>
    </source>
</evidence>
<evidence type="ECO:0000256" key="3">
    <source>
        <dbReference type="ARBA" id="ARBA00038502"/>
    </source>
</evidence>
<organism evidence="5 6">
    <name type="scientific">Pseudoalteromonas denitrificans DSM 6059</name>
    <dbReference type="NCBI Taxonomy" id="1123010"/>
    <lineage>
        <taxon>Bacteria</taxon>
        <taxon>Pseudomonadati</taxon>
        <taxon>Pseudomonadota</taxon>
        <taxon>Gammaproteobacteria</taxon>
        <taxon>Alteromonadales</taxon>
        <taxon>Pseudoalteromonadaceae</taxon>
        <taxon>Pseudoalteromonas</taxon>
    </lineage>
</organism>
<dbReference type="InterPro" id="IPR016181">
    <property type="entry name" value="Acyl_CoA_acyltransferase"/>
</dbReference>
<dbReference type="RefSeq" id="WP_091985340.1">
    <property type="nucleotide sequence ID" value="NZ_FOLO01000023.1"/>
</dbReference>
<evidence type="ECO:0000256" key="1">
    <source>
        <dbReference type="ARBA" id="ARBA00022679"/>
    </source>
</evidence>
<dbReference type="Proteomes" id="UP000198862">
    <property type="component" value="Unassembled WGS sequence"/>
</dbReference>
<dbReference type="SUPFAM" id="SSF55729">
    <property type="entry name" value="Acyl-CoA N-acyltransferases (Nat)"/>
    <property type="match status" value="1"/>
</dbReference>
<comment type="similarity">
    <text evidence="3">Belongs to the acetyltransferase family. RimJ subfamily.</text>
</comment>
<dbReference type="EMBL" id="FOLO01000023">
    <property type="protein sequence ID" value="SFC91674.1"/>
    <property type="molecule type" value="Genomic_DNA"/>
</dbReference>
<sequence length="177" mass="20489">MQFETSRLIMRLVIAEDESASLSHWQDPDWTKYICTPLNQDQALGRFKKTLKPWIKGSNERLVFSITLKSNNTLAGELMFRYIPELSGIAEIGYGLYQNYQGQGYAFEATQGLIKYAFEHLAVHKISAGCGINNIASYKLMEKLNMKREACLRQHKKINDALHDFYFYSILKSEYQK</sequence>
<dbReference type="PROSITE" id="PS51186">
    <property type="entry name" value="GNAT"/>
    <property type="match status" value="1"/>
</dbReference>
<gene>
    <name evidence="5" type="ORF">SAMN02745724_02903</name>
</gene>
<dbReference type="InterPro" id="IPR051531">
    <property type="entry name" value="N-acetyltransferase"/>
</dbReference>
<dbReference type="STRING" id="1123010.SAMN02745724_02903"/>
<keyword evidence="2" id="KW-0012">Acyltransferase</keyword>
<dbReference type="PANTHER" id="PTHR43792:SF8">
    <property type="entry name" value="[RIBOSOMAL PROTEIN US5]-ALANINE N-ACETYLTRANSFERASE"/>
    <property type="match status" value="1"/>
</dbReference>
<dbReference type="OrthoDB" id="7852312at2"/>
<proteinExistence type="inferred from homology"/>
<dbReference type="InterPro" id="IPR000182">
    <property type="entry name" value="GNAT_dom"/>
</dbReference>
<evidence type="ECO:0000313" key="6">
    <source>
        <dbReference type="Proteomes" id="UP000198862"/>
    </source>
</evidence>
<dbReference type="Gene3D" id="3.40.630.30">
    <property type="match status" value="1"/>
</dbReference>
<name>A0A1I1N1X4_9GAMM</name>
<evidence type="ECO:0000256" key="2">
    <source>
        <dbReference type="ARBA" id="ARBA00023315"/>
    </source>
</evidence>
<accession>A0A1I1N1X4</accession>
<evidence type="ECO:0000259" key="4">
    <source>
        <dbReference type="PROSITE" id="PS51186"/>
    </source>
</evidence>
<reference evidence="5 6" key="1">
    <citation type="submission" date="2016-10" db="EMBL/GenBank/DDBJ databases">
        <authorList>
            <person name="de Groot N.N."/>
        </authorList>
    </citation>
    <scope>NUCLEOTIDE SEQUENCE [LARGE SCALE GENOMIC DNA]</scope>
    <source>
        <strain evidence="5 6">DSM 6059</strain>
    </source>
</reference>